<accession>M0QD35</accession>
<feature type="domain" description="CobW C-terminal" evidence="6">
    <location>
        <begin position="243"/>
        <end position="333"/>
    </location>
</feature>
<evidence type="ECO:0000259" key="6">
    <source>
        <dbReference type="SMART" id="SM00833"/>
    </source>
</evidence>
<organism evidence="7 8">
    <name type="scientific">Gordonia soli NBRC 108243</name>
    <dbReference type="NCBI Taxonomy" id="1223545"/>
    <lineage>
        <taxon>Bacteria</taxon>
        <taxon>Bacillati</taxon>
        <taxon>Actinomycetota</taxon>
        <taxon>Actinomycetes</taxon>
        <taxon>Mycobacteriales</taxon>
        <taxon>Gordoniaceae</taxon>
        <taxon>Gordonia</taxon>
    </lineage>
</organism>
<evidence type="ECO:0000256" key="2">
    <source>
        <dbReference type="ARBA" id="ARBA00022801"/>
    </source>
</evidence>
<keyword evidence="2" id="KW-0378">Hydrolase</keyword>
<dbReference type="eggNOG" id="COG0523">
    <property type="taxonomic scope" value="Bacteria"/>
</dbReference>
<evidence type="ECO:0000313" key="7">
    <source>
        <dbReference type="EMBL" id="GAC66523.1"/>
    </source>
</evidence>
<dbReference type="AlphaFoldDB" id="M0QD35"/>
<evidence type="ECO:0000256" key="1">
    <source>
        <dbReference type="ARBA" id="ARBA00022741"/>
    </source>
</evidence>
<comment type="similarity">
    <text evidence="4">Belongs to the SIMIBI class G3E GTPase family. ZNG1 subfamily.</text>
</comment>
<dbReference type="CDD" id="cd03112">
    <property type="entry name" value="CobW-like"/>
    <property type="match status" value="1"/>
</dbReference>
<proteinExistence type="inferred from homology"/>
<dbReference type="Gene3D" id="3.40.50.300">
    <property type="entry name" value="P-loop containing nucleotide triphosphate hydrolases"/>
    <property type="match status" value="1"/>
</dbReference>
<dbReference type="InterPro" id="IPR011629">
    <property type="entry name" value="CobW-like_C"/>
</dbReference>
<dbReference type="PANTHER" id="PTHR13748">
    <property type="entry name" value="COBW-RELATED"/>
    <property type="match status" value="1"/>
</dbReference>
<evidence type="ECO:0000256" key="5">
    <source>
        <dbReference type="ARBA" id="ARBA00049117"/>
    </source>
</evidence>
<evidence type="ECO:0000256" key="3">
    <source>
        <dbReference type="ARBA" id="ARBA00023186"/>
    </source>
</evidence>
<dbReference type="PANTHER" id="PTHR13748:SF62">
    <property type="entry name" value="COBW DOMAIN-CONTAINING PROTEIN"/>
    <property type="match status" value="1"/>
</dbReference>
<comment type="catalytic activity">
    <reaction evidence="5">
        <text>GTP + H2O = GDP + phosphate + H(+)</text>
        <dbReference type="Rhea" id="RHEA:19669"/>
        <dbReference type="ChEBI" id="CHEBI:15377"/>
        <dbReference type="ChEBI" id="CHEBI:15378"/>
        <dbReference type="ChEBI" id="CHEBI:37565"/>
        <dbReference type="ChEBI" id="CHEBI:43474"/>
        <dbReference type="ChEBI" id="CHEBI:58189"/>
    </reaction>
    <physiologicalReaction direction="left-to-right" evidence="5">
        <dbReference type="Rhea" id="RHEA:19670"/>
    </physiologicalReaction>
</comment>
<dbReference type="GO" id="GO:0005737">
    <property type="term" value="C:cytoplasm"/>
    <property type="evidence" value="ECO:0007669"/>
    <property type="project" value="TreeGrafter"/>
</dbReference>
<dbReference type="Proteomes" id="UP000011666">
    <property type="component" value="Unassembled WGS sequence"/>
</dbReference>
<dbReference type="GO" id="GO:0016787">
    <property type="term" value="F:hydrolase activity"/>
    <property type="evidence" value="ECO:0007669"/>
    <property type="project" value="UniProtKB-KW"/>
</dbReference>
<evidence type="ECO:0000256" key="4">
    <source>
        <dbReference type="ARBA" id="ARBA00034320"/>
    </source>
</evidence>
<sequence length="355" mass="37954">MTPSGVPVIVLAGFLGSGKTTLLNHLLRTSRMRIGVLINDFGAINIDALLIAGQADGTVNLGNGCICCSVDADGLEDTLLRLTRPRAGIDAVVIEASGIAEPRTLIRMVTAIADARIRYGGLVYVVDAVSVSMVRDRHPEIDHHVSVADLIVVNKADLVEPPELERVGDLVRSVNPTAPRVVTIDGALDPAVLFDPVERVIPDDVGPRQLTLDELVEEIAHDHSAGDGADSEGDHSGHLHAAYTSVEFTSAEPMDPRALAAVLERPPVGSYRIKGVVSFDLPGHRQRYVVHAVGGFVRVDRGPWRGEQPSTALVVIGTGLDADDVRRRLSEAVRRTDTTDEHGILSITRHLPDAG</sequence>
<dbReference type="InterPro" id="IPR003495">
    <property type="entry name" value="CobW/HypB/UreG_nucleotide-bd"/>
</dbReference>
<keyword evidence="8" id="KW-1185">Reference proteome</keyword>
<dbReference type="SUPFAM" id="SSF90002">
    <property type="entry name" value="Hypothetical protein YjiA, C-terminal domain"/>
    <property type="match status" value="1"/>
</dbReference>
<dbReference type="RefSeq" id="WP_007616821.1">
    <property type="nucleotide sequence ID" value="NZ_BANX01000002.1"/>
</dbReference>
<dbReference type="Pfam" id="PF02492">
    <property type="entry name" value="cobW"/>
    <property type="match status" value="1"/>
</dbReference>
<comment type="caution">
    <text evidence="7">The sequence shown here is derived from an EMBL/GenBank/DDBJ whole genome shotgun (WGS) entry which is preliminary data.</text>
</comment>
<dbReference type="SUPFAM" id="SSF52540">
    <property type="entry name" value="P-loop containing nucleoside triphosphate hydrolases"/>
    <property type="match status" value="1"/>
</dbReference>
<dbReference type="InterPro" id="IPR051316">
    <property type="entry name" value="Zinc-reg_GTPase_activator"/>
</dbReference>
<dbReference type="EMBL" id="BANX01000002">
    <property type="protein sequence ID" value="GAC66523.1"/>
    <property type="molecule type" value="Genomic_DNA"/>
</dbReference>
<dbReference type="InterPro" id="IPR027417">
    <property type="entry name" value="P-loop_NTPase"/>
</dbReference>
<reference evidence="7 8" key="1">
    <citation type="submission" date="2013-01" db="EMBL/GenBank/DDBJ databases">
        <title>Whole genome shotgun sequence of Gordonia soli NBRC 108243.</title>
        <authorList>
            <person name="Isaki-Nakamura S."/>
            <person name="Hosoyama A."/>
            <person name="Tsuchikane K."/>
            <person name="Ando Y."/>
            <person name="Baba S."/>
            <person name="Ohji S."/>
            <person name="Hamada M."/>
            <person name="Tamura T."/>
            <person name="Yamazoe A."/>
            <person name="Yamazaki S."/>
            <person name="Fujita N."/>
        </authorList>
    </citation>
    <scope>NUCLEOTIDE SEQUENCE [LARGE SCALE GENOMIC DNA]</scope>
    <source>
        <strain evidence="7 8">NBRC 108243</strain>
    </source>
</reference>
<protein>
    <recommendedName>
        <fullName evidence="6">CobW C-terminal domain-containing protein</fullName>
    </recommendedName>
</protein>
<dbReference type="STRING" id="1223545.GS4_02_02340"/>
<dbReference type="GO" id="GO:0000166">
    <property type="term" value="F:nucleotide binding"/>
    <property type="evidence" value="ECO:0007669"/>
    <property type="project" value="UniProtKB-KW"/>
</dbReference>
<keyword evidence="3" id="KW-0143">Chaperone</keyword>
<dbReference type="Gene3D" id="3.30.1220.10">
    <property type="entry name" value="CobW-like, C-terminal domain"/>
    <property type="match status" value="1"/>
</dbReference>
<gene>
    <name evidence="7" type="ORF">GS4_02_02340</name>
</gene>
<keyword evidence="1" id="KW-0547">Nucleotide-binding</keyword>
<dbReference type="SMART" id="SM00833">
    <property type="entry name" value="CobW_C"/>
    <property type="match status" value="1"/>
</dbReference>
<name>M0QD35_9ACTN</name>
<evidence type="ECO:0000313" key="8">
    <source>
        <dbReference type="Proteomes" id="UP000011666"/>
    </source>
</evidence>
<dbReference type="Pfam" id="PF07683">
    <property type="entry name" value="CobW_C"/>
    <property type="match status" value="1"/>
</dbReference>
<dbReference type="OrthoDB" id="9808822at2"/>
<dbReference type="InterPro" id="IPR036627">
    <property type="entry name" value="CobW-likC_sf"/>
</dbReference>